<accession>A0A6J5QXR7</accession>
<reference evidence="1" key="1">
    <citation type="submission" date="2020-05" db="EMBL/GenBank/DDBJ databases">
        <authorList>
            <person name="Chiriac C."/>
            <person name="Salcher M."/>
            <person name="Ghai R."/>
            <person name="Kavagutti S V."/>
        </authorList>
    </citation>
    <scope>NUCLEOTIDE SEQUENCE</scope>
</reference>
<gene>
    <name evidence="1" type="ORF">UFOVP1130_148</name>
</gene>
<proteinExistence type="predicted"/>
<dbReference type="EMBL" id="LR797078">
    <property type="protein sequence ID" value="CAB4185858.1"/>
    <property type="molecule type" value="Genomic_DNA"/>
</dbReference>
<protein>
    <submittedName>
        <fullName evidence="1">Uncharacterized protein</fullName>
    </submittedName>
</protein>
<sequence>MSASDHLSTRLFHGTDTELETDALITPEHSRLPPGLVSRRVAYATDNYKGAKYFGKHVYEVTPINHEDVWGPEKMDRYDNEPKMNEFTSPTGFKVVRRVSRGK</sequence>
<evidence type="ECO:0000313" key="1">
    <source>
        <dbReference type="EMBL" id="CAB4185858.1"/>
    </source>
</evidence>
<organism evidence="1">
    <name type="scientific">uncultured Caudovirales phage</name>
    <dbReference type="NCBI Taxonomy" id="2100421"/>
    <lineage>
        <taxon>Viruses</taxon>
        <taxon>Duplodnaviria</taxon>
        <taxon>Heunggongvirae</taxon>
        <taxon>Uroviricota</taxon>
        <taxon>Caudoviricetes</taxon>
        <taxon>Peduoviridae</taxon>
        <taxon>Maltschvirus</taxon>
        <taxon>Maltschvirus maltsch</taxon>
    </lineage>
</organism>
<name>A0A6J5QXR7_9CAUD</name>